<evidence type="ECO:0008006" key="4">
    <source>
        <dbReference type="Google" id="ProtNLM"/>
    </source>
</evidence>
<dbReference type="Pfam" id="PF13689">
    <property type="entry name" value="DUF4154"/>
    <property type="match status" value="1"/>
</dbReference>
<proteinExistence type="predicted"/>
<gene>
    <name evidence="2" type="ORF">GCM10011487_47060</name>
</gene>
<organism evidence="2 3">
    <name type="scientific">Steroidobacter agaridevorans</name>
    <dbReference type="NCBI Taxonomy" id="2695856"/>
    <lineage>
        <taxon>Bacteria</taxon>
        <taxon>Pseudomonadati</taxon>
        <taxon>Pseudomonadota</taxon>
        <taxon>Gammaproteobacteria</taxon>
        <taxon>Steroidobacterales</taxon>
        <taxon>Steroidobacteraceae</taxon>
        <taxon>Steroidobacter</taxon>
    </lineage>
</organism>
<dbReference type="RefSeq" id="WP_161814368.1">
    <property type="nucleotide sequence ID" value="NZ_BLJN01000005.1"/>
</dbReference>
<reference evidence="3" key="1">
    <citation type="submission" date="2020-01" db="EMBL/GenBank/DDBJ databases">
        <title>'Steroidobacter agaridevorans' sp. nov., agar-degrading bacteria isolated from rhizosphere soils.</title>
        <authorList>
            <person name="Ikenaga M."/>
            <person name="Kataoka M."/>
            <person name="Murouchi A."/>
            <person name="Katsuragi S."/>
            <person name="Sakai M."/>
        </authorList>
    </citation>
    <scope>NUCLEOTIDE SEQUENCE [LARGE SCALE GENOMIC DNA]</scope>
    <source>
        <strain evidence="3">YU21-B</strain>
    </source>
</reference>
<dbReference type="AlphaFoldDB" id="A0A829YJL6"/>
<keyword evidence="1" id="KW-0732">Signal</keyword>
<accession>A0A829YJL6</accession>
<protein>
    <recommendedName>
        <fullName evidence="4">DUF4154 domain-containing protein</fullName>
    </recommendedName>
</protein>
<sequence>MRFLRSVTVVTLLFFGTVHADDTPLERADQLRAAYLFNFLKFIELPRAAASTIRVCFMGARGVQDALTGSTVDKRIGTRSIVTAELPADGDWSGCDAVYLDAAADVRTALTQAAGNDALTVSEASDFTECGGIIRLFTEDNRLRFDIDVGNARRAGLKISSDLLRLASRVEQ</sequence>
<keyword evidence="3" id="KW-1185">Reference proteome</keyword>
<dbReference type="Proteomes" id="UP000445000">
    <property type="component" value="Unassembled WGS sequence"/>
</dbReference>
<name>A0A829YJL6_9GAMM</name>
<dbReference type="InterPro" id="IPR025293">
    <property type="entry name" value="YfiR/HmsC-like"/>
</dbReference>
<feature type="signal peptide" evidence="1">
    <location>
        <begin position="1"/>
        <end position="20"/>
    </location>
</feature>
<comment type="caution">
    <text evidence="2">The sequence shown here is derived from an EMBL/GenBank/DDBJ whole genome shotgun (WGS) entry which is preliminary data.</text>
</comment>
<feature type="chain" id="PRO_5032294428" description="DUF4154 domain-containing protein" evidence="1">
    <location>
        <begin position="21"/>
        <end position="172"/>
    </location>
</feature>
<evidence type="ECO:0000256" key="1">
    <source>
        <dbReference type="SAM" id="SignalP"/>
    </source>
</evidence>
<evidence type="ECO:0000313" key="2">
    <source>
        <dbReference type="EMBL" id="GFE82706.1"/>
    </source>
</evidence>
<evidence type="ECO:0000313" key="3">
    <source>
        <dbReference type="Proteomes" id="UP000445000"/>
    </source>
</evidence>
<dbReference type="EMBL" id="BLJN01000005">
    <property type="protein sequence ID" value="GFE82706.1"/>
    <property type="molecule type" value="Genomic_DNA"/>
</dbReference>